<keyword evidence="1" id="KW-0547">Nucleotide-binding</keyword>
<evidence type="ECO:0000256" key="2">
    <source>
        <dbReference type="ARBA" id="ARBA00022801"/>
    </source>
</evidence>
<keyword evidence="7" id="KW-1185">Reference proteome</keyword>
<keyword evidence="4" id="KW-0067">ATP-binding</keyword>
<dbReference type="InterPro" id="IPR041679">
    <property type="entry name" value="DNA2/NAM7-like_C"/>
</dbReference>
<dbReference type="InterPro" id="IPR050534">
    <property type="entry name" value="Coronavir_polyprotein_1ab"/>
</dbReference>
<dbReference type="Gene3D" id="3.40.50.300">
    <property type="entry name" value="P-loop containing nucleotide triphosphate hydrolases"/>
    <property type="match status" value="1"/>
</dbReference>
<evidence type="ECO:0000256" key="3">
    <source>
        <dbReference type="ARBA" id="ARBA00022806"/>
    </source>
</evidence>
<dbReference type="SUPFAM" id="SSF52540">
    <property type="entry name" value="P-loop containing nucleoside triphosphate hydrolases"/>
    <property type="match status" value="1"/>
</dbReference>
<dbReference type="Proteomes" id="UP000235145">
    <property type="component" value="Unassembled WGS sequence"/>
</dbReference>
<dbReference type="GO" id="GO:0005524">
    <property type="term" value="F:ATP binding"/>
    <property type="evidence" value="ECO:0007669"/>
    <property type="project" value="UniProtKB-KW"/>
</dbReference>
<evidence type="ECO:0000313" key="7">
    <source>
        <dbReference type="Proteomes" id="UP000235145"/>
    </source>
</evidence>
<dbReference type="EMBL" id="NBSK02000003">
    <property type="protein sequence ID" value="KAJ0218539.1"/>
    <property type="molecule type" value="Genomic_DNA"/>
</dbReference>
<dbReference type="InterPro" id="IPR027417">
    <property type="entry name" value="P-loop_NTPase"/>
</dbReference>
<evidence type="ECO:0000259" key="5">
    <source>
        <dbReference type="Pfam" id="PF13087"/>
    </source>
</evidence>
<reference evidence="6 7" key="1">
    <citation type="journal article" date="2017" name="Nat. Commun.">
        <title>Genome assembly with in vitro proximity ligation data and whole-genome triplication in lettuce.</title>
        <authorList>
            <person name="Reyes-Chin-Wo S."/>
            <person name="Wang Z."/>
            <person name="Yang X."/>
            <person name="Kozik A."/>
            <person name="Arikit S."/>
            <person name="Song C."/>
            <person name="Xia L."/>
            <person name="Froenicke L."/>
            <person name="Lavelle D.O."/>
            <person name="Truco M.J."/>
            <person name="Xia R."/>
            <person name="Zhu S."/>
            <person name="Xu C."/>
            <person name="Xu H."/>
            <person name="Xu X."/>
            <person name="Cox K."/>
            <person name="Korf I."/>
            <person name="Meyers B.C."/>
            <person name="Michelmore R.W."/>
        </authorList>
    </citation>
    <scope>NUCLEOTIDE SEQUENCE [LARGE SCALE GENOMIC DNA]</scope>
    <source>
        <strain evidence="7">cv. Salinas</strain>
        <tissue evidence="6">Seedlings</tissue>
    </source>
</reference>
<dbReference type="GO" id="GO:0016787">
    <property type="term" value="F:hydrolase activity"/>
    <property type="evidence" value="ECO:0007669"/>
    <property type="project" value="UniProtKB-KW"/>
</dbReference>
<name>A0A9R1XQX1_LACSA</name>
<dbReference type="PANTHER" id="PTHR43788">
    <property type="entry name" value="DNA2/NAM7 HELICASE FAMILY MEMBER"/>
    <property type="match status" value="1"/>
</dbReference>
<evidence type="ECO:0000313" key="6">
    <source>
        <dbReference type="EMBL" id="KAJ0218539.1"/>
    </source>
</evidence>
<comment type="caution">
    <text evidence="6">The sequence shown here is derived from an EMBL/GenBank/DDBJ whole genome shotgun (WGS) entry which is preliminary data.</text>
</comment>
<dbReference type="AlphaFoldDB" id="A0A9R1XQX1"/>
<protein>
    <recommendedName>
        <fullName evidence="5">DNA2/NAM7 helicase-like C-terminal domain-containing protein</fullName>
    </recommendedName>
</protein>
<gene>
    <name evidence="6" type="ORF">LSAT_V11C300152580</name>
</gene>
<evidence type="ECO:0000256" key="1">
    <source>
        <dbReference type="ARBA" id="ARBA00022741"/>
    </source>
</evidence>
<dbReference type="Pfam" id="PF13087">
    <property type="entry name" value="AAA_12"/>
    <property type="match status" value="1"/>
</dbReference>
<organism evidence="6 7">
    <name type="scientific">Lactuca sativa</name>
    <name type="common">Garden lettuce</name>
    <dbReference type="NCBI Taxonomy" id="4236"/>
    <lineage>
        <taxon>Eukaryota</taxon>
        <taxon>Viridiplantae</taxon>
        <taxon>Streptophyta</taxon>
        <taxon>Embryophyta</taxon>
        <taxon>Tracheophyta</taxon>
        <taxon>Spermatophyta</taxon>
        <taxon>Magnoliopsida</taxon>
        <taxon>eudicotyledons</taxon>
        <taxon>Gunneridae</taxon>
        <taxon>Pentapetalae</taxon>
        <taxon>asterids</taxon>
        <taxon>campanulids</taxon>
        <taxon>Asterales</taxon>
        <taxon>Asteraceae</taxon>
        <taxon>Cichorioideae</taxon>
        <taxon>Cichorieae</taxon>
        <taxon>Lactucinae</taxon>
        <taxon>Lactuca</taxon>
    </lineage>
</organism>
<proteinExistence type="predicted"/>
<keyword evidence="2" id="KW-0378">Hydrolase</keyword>
<evidence type="ECO:0000256" key="4">
    <source>
        <dbReference type="ARBA" id="ARBA00022840"/>
    </source>
</evidence>
<dbReference type="PANTHER" id="PTHR43788:SF8">
    <property type="entry name" value="DNA-BINDING PROTEIN SMUBP-2"/>
    <property type="match status" value="1"/>
</dbReference>
<accession>A0A9R1XQX1</accession>
<feature type="domain" description="DNA2/NAM7 helicase-like C-terminal" evidence="5">
    <location>
        <begin position="199"/>
        <end position="274"/>
    </location>
</feature>
<sequence length="276" mass="31180">MFFSLFGRSFGHFVQVVKKNVDFLKKNIGTGINWTSEALGLPDISKKNRTSLAHAHANEDNHIADAESDGFELEVSALLMKLRPIKQQHNKNRNTMEYSCSHHHCSLIFHVRIFEQELIHGVSATNDHNNTIRTGTEPDTKFGCRIQISLLLWCYFGDNSSLANDIRKEMKGSRCLLSGDHLQLPPTIRIVEAEKKGLGNTLFKRLADLYGYDVMSMLTVQYSMHELIMTWSSKELYNNKTKAHASAVRHTLYELVGVEKSSSSTEPTLLLIDIAG</sequence>
<dbReference type="GO" id="GO:0004386">
    <property type="term" value="F:helicase activity"/>
    <property type="evidence" value="ECO:0007669"/>
    <property type="project" value="UniProtKB-KW"/>
</dbReference>
<keyword evidence="3" id="KW-0347">Helicase</keyword>